<comment type="caution">
    <text evidence="7">The sequence shown here is derived from an EMBL/GenBank/DDBJ whole genome shotgun (WGS) entry which is preliminary data.</text>
</comment>
<dbReference type="SUPFAM" id="SSF51905">
    <property type="entry name" value="FAD/NAD(P)-binding domain"/>
    <property type="match status" value="1"/>
</dbReference>
<dbReference type="InterPro" id="IPR023166">
    <property type="entry name" value="BaiN-like_dom_sf"/>
</dbReference>
<dbReference type="PRINTS" id="PR00411">
    <property type="entry name" value="PNDRDTASEI"/>
</dbReference>
<dbReference type="Gene3D" id="3.50.50.60">
    <property type="entry name" value="FAD/NAD(P)-binding domain"/>
    <property type="match status" value="1"/>
</dbReference>
<dbReference type="PANTHER" id="PTHR42887:SF2">
    <property type="entry name" value="OS12G0638800 PROTEIN"/>
    <property type="match status" value="1"/>
</dbReference>
<dbReference type="InterPro" id="IPR057661">
    <property type="entry name" value="RsdA/BaiN/AoA(So)_Rossmann"/>
</dbReference>
<dbReference type="InterPro" id="IPR036188">
    <property type="entry name" value="FAD/NAD-bd_sf"/>
</dbReference>
<evidence type="ECO:0000256" key="3">
    <source>
        <dbReference type="ARBA" id="ARBA00022827"/>
    </source>
</evidence>
<dbReference type="Gene3D" id="2.40.30.10">
    <property type="entry name" value="Translation factors"/>
    <property type="match status" value="1"/>
</dbReference>
<dbReference type="NCBIfam" id="TIGR00275">
    <property type="entry name" value="aminoacetone oxidase family FAD-binding enzyme"/>
    <property type="match status" value="1"/>
</dbReference>
<evidence type="ECO:0000256" key="2">
    <source>
        <dbReference type="ARBA" id="ARBA00022630"/>
    </source>
</evidence>
<feature type="signal peptide" evidence="4">
    <location>
        <begin position="1"/>
        <end position="19"/>
    </location>
</feature>
<feature type="chain" id="PRO_5045170471" evidence="4">
    <location>
        <begin position="20"/>
        <end position="410"/>
    </location>
</feature>
<sequence>MSKVMIIGGGAAGMMAAIAAAYNGNDVTLFEKNEKLGKKIFITGKGRCNVTNASDIENHFKNIINNSKFLYSAYSTFDSEAVMNLIESAGIKLKIERGNRVFPESDKSSDIIYALNKLMKDAGVKIRLNTEVKSVEKNDNKIKIELNNKKYEIADKCIIATGGLSYKTTGSTGDGYKFAKKFGHTIIETHPSLVPFNITEGYCRELQGLALKNVKVSVYNNDKMYFSDQGEMLFTHFGVSGPLILSASCYIADKINPQNCEIVIDLKPALDNDTLDKRILKDFKENINRNLNNSLDKLLPKKLIPIIIDNANIDPYKKVHEITKEERERLVNAIKEMTLHVNGLRDYNEAIITKGGISVNEINPKTMESKKEPGIYFVGEVLDLDAMTGGYNLQIAWSTGYLAGNSICDW</sequence>
<keyword evidence="3" id="KW-0274">FAD</keyword>
<accession>A0ABT2M316</accession>
<evidence type="ECO:0000313" key="8">
    <source>
        <dbReference type="Proteomes" id="UP001431199"/>
    </source>
</evidence>
<dbReference type="EMBL" id="JAODBU010000008">
    <property type="protein sequence ID" value="MCT7399286.1"/>
    <property type="molecule type" value="Genomic_DNA"/>
</dbReference>
<organism evidence="7 8">
    <name type="scientific">Eubacterium album</name>
    <dbReference type="NCBI Taxonomy" id="2978477"/>
    <lineage>
        <taxon>Bacteria</taxon>
        <taxon>Bacillati</taxon>
        <taxon>Bacillota</taxon>
        <taxon>Clostridia</taxon>
        <taxon>Eubacteriales</taxon>
        <taxon>Eubacteriaceae</taxon>
        <taxon>Eubacterium</taxon>
    </lineage>
</organism>
<dbReference type="Proteomes" id="UP001431199">
    <property type="component" value="Unassembled WGS sequence"/>
</dbReference>
<reference evidence="7" key="1">
    <citation type="submission" date="2022-09" db="EMBL/GenBank/DDBJ databases">
        <title>Eubacterium sp. LFL-14 isolated from human feces.</title>
        <authorList>
            <person name="Liu F."/>
        </authorList>
    </citation>
    <scope>NUCLEOTIDE SEQUENCE</scope>
    <source>
        <strain evidence="7">LFL-14</strain>
    </source>
</reference>
<keyword evidence="4" id="KW-0732">Signal</keyword>
<dbReference type="SUPFAM" id="SSF160996">
    <property type="entry name" value="HI0933 insert domain-like"/>
    <property type="match status" value="1"/>
</dbReference>
<evidence type="ECO:0000259" key="6">
    <source>
        <dbReference type="Pfam" id="PF22780"/>
    </source>
</evidence>
<evidence type="ECO:0000256" key="4">
    <source>
        <dbReference type="SAM" id="SignalP"/>
    </source>
</evidence>
<dbReference type="Gene3D" id="1.10.8.260">
    <property type="entry name" value="HI0933 insert domain-like"/>
    <property type="match status" value="1"/>
</dbReference>
<name>A0ABT2M316_9FIRM</name>
<keyword evidence="2" id="KW-0285">Flavoprotein</keyword>
<keyword evidence="8" id="KW-1185">Reference proteome</keyword>
<feature type="domain" description="RsdA/BaiN/AoA(So)-like Rossmann fold-like" evidence="5">
    <location>
        <begin position="3"/>
        <end position="405"/>
    </location>
</feature>
<evidence type="ECO:0000256" key="1">
    <source>
        <dbReference type="ARBA" id="ARBA00001974"/>
    </source>
</evidence>
<dbReference type="Pfam" id="PF22780">
    <property type="entry name" value="HI0933_like_1st"/>
    <property type="match status" value="1"/>
</dbReference>
<comment type="cofactor">
    <cofactor evidence="1">
        <name>FAD</name>
        <dbReference type="ChEBI" id="CHEBI:57692"/>
    </cofactor>
</comment>
<dbReference type="RefSeq" id="WP_117909486.1">
    <property type="nucleotide sequence ID" value="NZ_JAODBU010000008.1"/>
</dbReference>
<protein>
    <submittedName>
        <fullName evidence="7">NAD(P)/FAD-dependent oxidoreductase</fullName>
    </submittedName>
</protein>
<gene>
    <name evidence="7" type="ORF">N5B56_09365</name>
</gene>
<evidence type="ECO:0000259" key="5">
    <source>
        <dbReference type="Pfam" id="PF03486"/>
    </source>
</evidence>
<dbReference type="PANTHER" id="PTHR42887">
    <property type="entry name" value="OS12G0638800 PROTEIN"/>
    <property type="match status" value="1"/>
</dbReference>
<dbReference type="Pfam" id="PF03486">
    <property type="entry name" value="HI0933_like"/>
    <property type="match status" value="1"/>
</dbReference>
<dbReference type="InterPro" id="IPR055178">
    <property type="entry name" value="RsdA/BaiN/AoA(So)-like_dom"/>
</dbReference>
<dbReference type="PRINTS" id="PR00368">
    <property type="entry name" value="FADPNR"/>
</dbReference>
<proteinExistence type="predicted"/>
<evidence type="ECO:0000313" key="7">
    <source>
        <dbReference type="EMBL" id="MCT7399286.1"/>
    </source>
</evidence>
<feature type="domain" description="RsdA/BaiN/AoA(So)-like insert" evidence="6">
    <location>
        <begin position="190"/>
        <end position="352"/>
    </location>
</feature>
<dbReference type="InterPro" id="IPR004792">
    <property type="entry name" value="BaiN-like"/>
</dbReference>